<proteinExistence type="predicted"/>
<accession>A0ABX2GDD9</accession>
<dbReference type="SUPFAM" id="SSF52540">
    <property type="entry name" value="P-loop containing nucleoside triphosphate hydrolases"/>
    <property type="match status" value="1"/>
</dbReference>
<dbReference type="InterPro" id="IPR018631">
    <property type="entry name" value="AAA-ATPase-like_dom"/>
</dbReference>
<dbReference type="RefSeq" id="WP_117761311.1">
    <property type="nucleotide sequence ID" value="NZ_CABJFB010000004.1"/>
</dbReference>
<keyword evidence="3" id="KW-1185">Reference proteome</keyword>
<comment type="caution">
    <text evidence="2">The sequence shown here is derived from an EMBL/GenBank/DDBJ whole genome shotgun (WGS) entry which is preliminary data.</text>
</comment>
<dbReference type="InterPro" id="IPR027417">
    <property type="entry name" value="P-loop_NTPase"/>
</dbReference>
<feature type="domain" description="AAA-ATPase-like" evidence="1">
    <location>
        <begin position="17"/>
        <end position="205"/>
    </location>
</feature>
<dbReference type="GeneID" id="79854852"/>
<protein>
    <submittedName>
        <fullName evidence="2">AAA family ATPase</fullName>
    </submittedName>
</protein>
<evidence type="ECO:0000313" key="3">
    <source>
        <dbReference type="Proteomes" id="UP000768180"/>
    </source>
</evidence>
<sequence>MGVYLNPGNEKFAKAVQSEIYVDKTGLIEYTNQVINTVQRYVCVSRPRRFGKSMTADMLTAYYGKECDSRELFSGLKISQNAVFAQHLNQYPTIFLNMQEFLSRSKEIGQVIDRVRRMLLRELKNSYPDVDYFDDTDLVESLQDIYAATKQSFVIIIDEWDCVFREYQQDKKAQEEYLDFLRDFLKDKVYVALAYLTGILPIKKYGTHSALNMFDEFTMLDPGPLAEYVGFTEQEVEELCGRYQMDLAEIKNWYDGYSFPGESSVYSPRSVVNAMRFRKIGNYWNQTETFEALQWYIDLNFDGLRDDVLQMMAGKKIPVNTGSFTNDMTTFRTEDDVLTLLIHLGYLGYEEQNKYVFIPNAEVQSEYASAVTVSQWGDISKALKNSADLLQAVWEKQETQVAEGIRLAHFETSQLQYNDENALSYTISLALYAARNFYTVYRELPGGKGFADLVFVPRKRYQDKPALVVELKWDKTAEGALAQIKDKEYCRSLEEYQGNLLLVGINYNKKTKEHVCRIEEYQK</sequence>
<dbReference type="Pfam" id="PF08011">
    <property type="entry name" value="PDDEXK_9"/>
    <property type="match status" value="1"/>
</dbReference>
<organism evidence="2 3">
    <name type="scientific">Fusicatenibacter saccharivorans</name>
    <dbReference type="NCBI Taxonomy" id="1150298"/>
    <lineage>
        <taxon>Bacteria</taxon>
        <taxon>Bacillati</taxon>
        <taxon>Bacillota</taxon>
        <taxon>Clostridia</taxon>
        <taxon>Lachnospirales</taxon>
        <taxon>Lachnospiraceae</taxon>
        <taxon>Fusicatenibacter</taxon>
    </lineage>
</organism>
<evidence type="ECO:0000259" key="1">
    <source>
        <dbReference type="Pfam" id="PF09820"/>
    </source>
</evidence>
<dbReference type="Pfam" id="PF09820">
    <property type="entry name" value="AAA-ATPase_like"/>
    <property type="match status" value="1"/>
</dbReference>
<evidence type="ECO:0000313" key="2">
    <source>
        <dbReference type="EMBL" id="NSE15801.1"/>
    </source>
</evidence>
<reference evidence="2 3" key="1">
    <citation type="journal article" date="2020" name="Cell Host Microbe">
        <title>Functional and Genomic Variation between Human-Derived Isolates of Lachnospiraceae Reveals Inter- and Intra-Species Diversity.</title>
        <authorList>
            <person name="Sorbara M.T."/>
            <person name="Littmann E.R."/>
            <person name="Fontana E."/>
            <person name="Moody T.U."/>
            <person name="Kohout C.E."/>
            <person name="Gjonbalaj M."/>
            <person name="Eaton V."/>
            <person name="Seok R."/>
            <person name="Leiner I.M."/>
            <person name="Pamer E.G."/>
        </authorList>
    </citation>
    <scope>NUCLEOTIDE SEQUENCE [LARGE SCALE GENOMIC DNA]</scope>
    <source>
        <strain evidence="2 3">MSK.14.54</strain>
    </source>
</reference>
<dbReference type="PANTHER" id="PTHR34825">
    <property type="entry name" value="CONSERVED PROTEIN, WITH A WEAK D-GALACTARATE DEHYDRATASE/ALTRONATE HYDROLASE DOMAIN"/>
    <property type="match status" value="1"/>
</dbReference>
<dbReference type="EMBL" id="JAAITQ010000006">
    <property type="protein sequence ID" value="NSE15801.1"/>
    <property type="molecule type" value="Genomic_DNA"/>
</dbReference>
<gene>
    <name evidence="2" type="ORF">G5B05_05125</name>
</gene>
<dbReference type="Proteomes" id="UP000768180">
    <property type="component" value="Unassembled WGS sequence"/>
</dbReference>
<dbReference type="PANTHER" id="PTHR34825:SF1">
    <property type="entry name" value="AAA-ATPASE-LIKE DOMAIN-CONTAINING PROTEIN"/>
    <property type="match status" value="1"/>
</dbReference>
<dbReference type="InterPro" id="IPR012547">
    <property type="entry name" value="PDDEXK_9"/>
</dbReference>
<name>A0ABX2GDD9_9FIRM</name>